<name>A0AA86R9F5_9EUKA</name>
<evidence type="ECO:0000313" key="3">
    <source>
        <dbReference type="Proteomes" id="UP001642409"/>
    </source>
</evidence>
<sequence length="110" mass="12695">MNYNYNLPIGRKPRRIITQKVENVELSTISSTPSKQSKHSCLSDSIDMQQFSPFSCSGQIKLMDYINTSLFSVQVQIKRTDYLAGCNAKNAEIVFRLQRNQRYLNTIIKK</sequence>
<dbReference type="AlphaFoldDB" id="A0AA86R9F5"/>
<reference evidence="2 3" key="2">
    <citation type="submission" date="2024-07" db="EMBL/GenBank/DDBJ databases">
        <authorList>
            <person name="Akdeniz Z."/>
        </authorList>
    </citation>
    <scope>NUCLEOTIDE SEQUENCE [LARGE SCALE GENOMIC DNA]</scope>
</reference>
<dbReference type="EMBL" id="CAXDID020000152">
    <property type="protein sequence ID" value="CAL6042101.1"/>
    <property type="molecule type" value="Genomic_DNA"/>
</dbReference>
<accession>A0AA86R9F5</accession>
<gene>
    <name evidence="2" type="ORF">HINF_LOCUS39433</name>
    <name evidence="1" type="ORF">HINF_LOCUS56049</name>
</gene>
<evidence type="ECO:0000313" key="1">
    <source>
        <dbReference type="EMBL" id="CAI9968404.1"/>
    </source>
</evidence>
<evidence type="ECO:0000313" key="2">
    <source>
        <dbReference type="EMBL" id="CAL6042101.1"/>
    </source>
</evidence>
<protein>
    <submittedName>
        <fullName evidence="2">Hypothetical_protein</fullName>
    </submittedName>
</protein>
<keyword evidence="3" id="KW-1185">Reference proteome</keyword>
<comment type="caution">
    <text evidence="1">The sequence shown here is derived from an EMBL/GenBank/DDBJ whole genome shotgun (WGS) entry which is preliminary data.</text>
</comment>
<organism evidence="1">
    <name type="scientific">Hexamita inflata</name>
    <dbReference type="NCBI Taxonomy" id="28002"/>
    <lineage>
        <taxon>Eukaryota</taxon>
        <taxon>Metamonada</taxon>
        <taxon>Diplomonadida</taxon>
        <taxon>Hexamitidae</taxon>
        <taxon>Hexamitinae</taxon>
        <taxon>Hexamita</taxon>
    </lineage>
</organism>
<proteinExistence type="predicted"/>
<reference evidence="1" key="1">
    <citation type="submission" date="2023-06" db="EMBL/GenBank/DDBJ databases">
        <authorList>
            <person name="Kurt Z."/>
        </authorList>
    </citation>
    <scope>NUCLEOTIDE SEQUENCE</scope>
</reference>
<dbReference type="EMBL" id="CATOUU010001035">
    <property type="protein sequence ID" value="CAI9968404.1"/>
    <property type="molecule type" value="Genomic_DNA"/>
</dbReference>
<dbReference type="Proteomes" id="UP001642409">
    <property type="component" value="Unassembled WGS sequence"/>
</dbReference>